<protein>
    <recommendedName>
        <fullName evidence="7">Aspartate--tRNA(Asp/Asn) ligase</fullName>
        <ecNumber evidence="7">6.1.1.23</ecNumber>
    </recommendedName>
    <alternativeName>
        <fullName evidence="7">Aspartyl-tRNA synthetase</fullName>
        <shortName evidence="7">AspRS</shortName>
    </alternativeName>
    <alternativeName>
        <fullName evidence="7">Non-discriminating aspartyl-tRNA synthetase</fullName>
        <shortName evidence="7">ND-AspRS</shortName>
    </alternativeName>
</protein>
<dbReference type="OrthoDB" id="9802326at2"/>
<dbReference type="InterPro" id="IPR004365">
    <property type="entry name" value="NA-bd_OB_tRNA"/>
</dbReference>
<feature type="binding site" evidence="7">
    <location>
        <begin position="543"/>
        <end position="546"/>
    </location>
    <ligand>
        <name>ATP</name>
        <dbReference type="ChEBI" id="CHEBI:30616"/>
    </ligand>
</feature>
<dbReference type="Gene3D" id="3.30.1360.30">
    <property type="entry name" value="GAD-like domain"/>
    <property type="match status" value="1"/>
</dbReference>
<proteinExistence type="inferred from homology"/>
<accession>A0A0D2JPP6</accession>
<dbReference type="GO" id="GO:0005524">
    <property type="term" value="F:ATP binding"/>
    <property type="evidence" value="ECO:0007669"/>
    <property type="project" value="UniProtKB-UniRule"/>
</dbReference>
<dbReference type="NCBIfam" id="TIGR00459">
    <property type="entry name" value="aspS_bact"/>
    <property type="match status" value="1"/>
</dbReference>
<keyword evidence="3 7" id="KW-0547">Nucleotide-binding</keyword>
<feature type="binding site" evidence="7">
    <location>
        <position position="238"/>
    </location>
    <ligand>
        <name>ATP</name>
        <dbReference type="ChEBI" id="CHEBI:30616"/>
    </ligand>
</feature>
<comment type="function">
    <text evidence="7">Aspartyl-tRNA synthetase with relaxed tRNA specificity since it is able to aspartylate not only its cognate tRNA(Asp) but also tRNA(Asn). Reaction proceeds in two steps: L-aspartate is first activated by ATP to form Asp-AMP and then transferred to the acceptor end of tRNA(Asp/Asn).</text>
</comment>
<organism evidence="9 10">
    <name type="scientific">Dethiosulfatarculus sandiegensis</name>
    <dbReference type="NCBI Taxonomy" id="1429043"/>
    <lineage>
        <taxon>Bacteria</taxon>
        <taxon>Pseudomonadati</taxon>
        <taxon>Thermodesulfobacteriota</taxon>
        <taxon>Desulfarculia</taxon>
        <taxon>Desulfarculales</taxon>
        <taxon>Desulfarculaceae</taxon>
        <taxon>Dethiosulfatarculus</taxon>
    </lineage>
</organism>
<evidence type="ECO:0000256" key="3">
    <source>
        <dbReference type="ARBA" id="ARBA00022741"/>
    </source>
</evidence>
<feature type="binding site" evidence="7">
    <location>
        <position position="183"/>
    </location>
    <ligand>
        <name>L-aspartate</name>
        <dbReference type="ChEBI" id="CHEBI:29991"/>
    </ligand>
</feature>
<dbReference type="InterPro" id="IPR004524">
    <property type="entry name" value="Asp-tRNA-ligase_1"/>
</dbReference>
<dbReference type="FunCoup" id="A0A0D2JPP6">
    <property type="interactions" value="572"/>
</dbReference>
<evidence type="ECO:0000256" key="5">
    <source>
        <dbReference type="ARBA" id="ARBA00022917"/>
    </source>
</evidence>
<dbReference type="PROSITE" id="PS50862">
    <property type="entry name" value="AA_TRNA_LIGASE_II"/>
    <property type="match status" value="1"/>
</dbReference>
<dbReference type="SUPFAM" id="SSF50249">
    <property type="entry name" value="Nucleic acid-binding proteins"/>
    <property type="match status" value="1"/>
</dbReference>
<dbReference type="PANTHER" id="PTHR22594:SF5">
    <property type="entry name" value="ASPARTATE--TRNA LIGASE, MITOCHONDRIAL"/>
    <property type="match status" value="1"/>
</dbReference>
<dbReference type="AlphaFoldDB" id="A0A0D2JPP6"/>
<dbReference type="CDD" id="cd04317">
    <property type="entry name" value="EcAspRS_like_N"/>
    <property type="match status" value="1"/>
</dbReference>
<dbReference type="PATRIC" id="fig|1429043.3.peg.5230"/>
<reference evidence="9 10" key="1">
    <citation type="submission" date="2013-11" db="EMBL/GenBank/DDBJ databases">
        <title>Metagenomic analysis of a methanogenic consortium involved in long chain n-alkane degradation.</title>
        <authorList>
            <person name="Davidova I.A."/>
            <person name="Callaghan A.V."/>
            <person name="Wawrik B."/>
            <person name="Pruitt S."/>
            <person name="Marks C."/>
            <person name="Duncan K.E."/>
            <person name="Suflita J.M."/>
        </authorList>
    </citation>
    <scope>NUCLEOTIDE SEQUENCE [LARGE SCALE GENOMIC DNA]</scope>
    <source>
        <strain evidence="9 10">SPR</strain>
    </source>
</reference>
<keyword evidence="6 7" id="KW-0030">Aminoacyl-tRNA synthetase</keyword>
<dbReference type="GO" id="GO:0006422">
    <property type="term" value="P:aspartyl-tRNA aminoacylation"/>
    <property type="evidence" value="ECO:0007669"/>
    <property type="project" value="UniProtKB-UniRule"/>
</dbReference>
<dbReference type="InParanoid" id="A0A0D2JPP6"/>
<feature type="region of interest" description="Aspartate" evidence="7">
    <location>
        <begin position="207"/>
        <end position="210"/>
    </location>
</feature>
<keyword evidence="10" id="KW-1185">Reference proteome</keyword>
<feature type="site" description="Important for tRNA non-discrimination" evidence="7">
    <location>
        <position position="39"/>
    </location>
</feature>
<evidence type="ECO:0000259" key="8">
    <source>
        <dbReference type="PROSITE" id="PS50862"/>
    </source>
</evidence>
<dbReference type="Gene3D" id="2.40.50.140">
    <property type="entry name" value="Nucleic acid-binding proteins"/>
    <property type="match status" value="1"/>
</dbReference>
<feature type="site" description="Important for tRNA non-discrimination" evidence="7">
    <location>
        <position position="91"/>
    </location>
</feature>
<feature type="domain" description="Aminoacyl-transfer RNA synthetases class-II family profile" evidence="8">
    <location>
        <begin position="158"/>
        <end position="564"/>
    </location>
</feature>
<dbReference type="SUPFAM" id="SSF55681">
    <property type="entry name" value="Class II aaRS and biotin synthetases"/>
    <property type="match status" value="1"/>
</dbReference>
<dbReference type="EC" id="6.1.1.23" evidence="7"/>
<dbReference type="InterPro" id="IPR029351">
    <property type="entry name" value="GAD_dom"/>
</dbReference>
<comment type="subunit">
    <text evidence="7">Homodimer.</text>
</comment>
<dbReference type="NCBIfam" id="NF001750">
    <property type="entry name" value="PRK00476.1"/>
    <property type="match status" value="1"/>
</dbReference>
<evidence type="ECO:0000256" key="6">
    <source>
        <dbReference type="ARBA" id="ARBA00023146"/>
    </source>
</evidence>
<dbReference type="HAMAP" id="MF_00044">
    <property type="entry name" value="Asp_tRNA_synth_type1"/>
    <property type="match status" value="1"/>
</dbReference>
<evidence type="ECO:0000256" key="4">
    <source>
        <dbReference type="ARBA" id="ARBA00022840"/>
    </source>
</evidence>
<dbReference type="InterPro" id="IPR047090">
    <property type="entry name" value="AspRS_core"/>
</dbReference>
<comment type="subcellular location">
    <subcellularLocation>
        <location evidence="7">Cytoplasm</location>
    </subcellularLocation>
</comment>
<keyword evidence="4 7" id="KW-0067">ATP-binding</keyword>
<dbReference type="InterPro" id="IPR004115">
    <property type="entry name" value="GAD-like_sf"/>
</dbReference>
<gene>
    <name evidence="7 9" type="primary">aspS</name>
    <name evidence="9" type="ORF">X474_24720</name>
</gene>
<feature type="binding site" evidence="7">
    <location>
        <position position="491"/>
    </location>
    <ligand>
        <name>ATP</name>
        <dbReference type="ChEBI" id="CHEBI:30616"/>
    </ligand>
</feature>
<evidence type="ECO:0000256" key="1">
    <source>
        <dbReference type="ARBA" id="ARBA00006303"/>
    </source>
</evidence>
<dbReference type="RefSeq" id="WP_044352070.1">
    <property type="nucleotide sequence ID" value="NZ_AZAC01000056.1"/>
</dbReference>
<dbReference type="InterPro" id="IPR006195">
    <property type="entry name" value="aa-tRNA-synth_II"/>
</dbReference>
<evidence type="ECO:0000256" key="2">
    <source>
        <dbReference type="ARBA" id="ARBA00022598"/>
    </source>
</evidence>
<dbReference type="Pfam" id="PF01336">
    <property type="entry name" value="tRNA_anti-codon"/>
    <property type="match status" value="1"/>
</dbReference>
<dbReference type="Pfam" id="PF02938">
    <property type="entry name" value="GAD"/>
    <property type="match status" value="1"/>
</dbReference>
<dbReference type="PRINTS" id="PR01042">
    <property type="entry name" value="TRNASYNTHASP"/>
</dbReference>
<dbReference type="CDD" id="cd00777">
    <property type="entry name" value="AspRS_core"/>
    <property type="match status" value="1"/>
</dbReference>
<name>A0A0D2JPP6_9BACT</name>
<dbReference type="GO" id="GO:0050560">
    <property type="term" value="F:aspartate-tRNA(Asn) ligase activity"/>
    <property type="evidence" value="ECO:0007669"/>
    <property type="project" value="UniProtKB-EC"/>
</dbReference>
<dbReference type="GO" id="GO:0005737">
    <property type="term" value="C:cytoplasm"/>
    <property type="evidence" value="ECO:0007669"/>
    <property type="project" value="UniProtKB-SubCell"/>
</dbReference>
<dbReference type="InterPro" id="IPR045864">
    <property type="entry name" value="aa-tRNA-synth_II/BPL/LPL"/>
</dbReference>
<feature type="binding site" evidence="7">
    <location>
        <position position="498"/>
    </location>
    <ligand>
        <name>L-aspartate</name>
        <dbReference type="ChEBI" id="CHEBI:29991"/>
    </ligand>
</feature>
<feature type="binding site" evidence="7">
    <location>
        <position position="457"/>
    </location>
    <ligand>
        <name>L-aspartate</name>
        <dbReference type="ChEBI" id="CHEBI:29991"/>
    </ligand>
</feature>
<dbReference type="GO" id="GO:0003676">
    <property type="term" value="F:nucleic acid binding"/>
    <property type="evidence" value="ECO:0007669"/>
    <property type="project" value="InterPro"/>
</dbReference>
<sequence length="596" mass="66634">MSEKFITDLKRTHSCGELTLADEGKTVVLMGWAQRRRDHGGLIFVDLRDREGLTQVVFNPEVSGGAHSEAHQIRSEFCLAIKGLVRPRPEGMLNDKLKTGGIEVYVDQFEILNPSKTPPFILEEWVDVSEAVRLRHRFLDLRRPEMFRNLKMRHLSAQAVRAYLNEKGFLEVETPVLTKSTPEGARDFLVPSRLNPQAFYALPQSPQLFKQLLMVAGIERYYQIVRCFRDEDLRADRQPEFTQVDIEMSFVAEKDVMELTEGLVAEIVKTAVGKTMKRPVPRLTYADAMERFGLDAPDMRFGLEINDLTEIMKEVDFKVFRQVAESGGKVKAINGKAMAKLSRKDLDDLTSFVADFGAKGLAWVKVKPGGEWQSPIAKFFSDGEKAKIAETLDAAEGDVLFFGADSAEVACEYMGRLRLELARRFELADPNELCFCWVTDFPLVEYNPEEKRFTAMHHPFTAPQAEDVELLESDPAKVKARAYDIVLNGSEVGGGSIRINTPAMQSKVFNALGIGEEEAQEKFSFLMDALTYGAPPHGGVALGFDRLVAILAGAESIREVIAFPKTQKGGCPLTQAPSKVDMTQLLELGLRLDSVK</sequence>
<evidence type="ECO:0000313" key="10">
    <source>
        <dbReference type="Proteomes" id="UP000032233"/>
    </source>
</evidence>
<evidence type="ECO:0000256" key="7">
    <source>
        <dbReference type="HAMAP-Rule" id="MF_00044"/>
    </source>
</evidence>
<dbReference type="Gene3D" id="3.30.930.10">
    <property type="entry name" value="Bira Bifunctional Protein, Domain 2"/>
    <property type="match status" value="1"/>
</dbReference>
<dbReference type="Proteomes" id="UP000032233">
    <property type="component" value="Unassembled WGS sequence"/>
</dbReference>
<dbReference type="InterPro" id="IPR004364">
    <property type="entry name" value="Aa-tRNA-synt_II"/>
</dbReference>
<feature type="binding site" evidence="7">
    <location>
        <begin position="229"/>
        <end position="231"/>
    </location>
    <ligand>
        <name>ATP</name>
        <dbReference type="ChEBI" id="CHEBI:30616"/>
    </ligand>
</feature>
<keyword evidence="5 7" id="KW-0648">Protein biosynthesis</keyword>
<comment type="similarity">
    <text evidence="1 7">Belongs to the class-II aminoacyl-tRNA synthetase family. Type 1 subfamily.</text>
</comment>
<dbReference type="InterPro" id="IPR047089">
    <property type="entry name" value="Asp-tRNA-ligase_1_N"/>
</dbReference>
<dbReference type="PANTHER" id="PTHR22594">
    <property type="entry name" value="ASPARTYL/LYSYL-TRNA SYNTHETASE"/>
    <property type="match status" value="1"/>
</dbReference>
<dbReference type="EMBL" id="AZAC01000056">
    <property type="protein sequence ID" value="KIX11450.1"/>
    <property type="molecule type" value="Genomic_DNA"/>
</dbReference>
<keyword evidence="2 7" id="KW-0436">Ligase</keyword>
<dbReference type="Pfam" id="PF00152">
    <property type="entry name" value="tRNA-synt_2"/>
    <property type="match status" value="1"/>
</dbReference>
<evidence type="ECO:0000313" key="9">
    <source>
        <dbReference type="EMBL" id="KIX11450.1"/>
    </source>
</evidence>
<dbReference type="STRING" id="1429043.X474_24720"/>
<dbReference type="InterPro" id="IPR002312">
    <property type="entry name" value="Asp/Asn-tRNA-synth_IIb"/>
</dbReference>
<comment type="catalytic activity">
    <reaction evidence="7">
        <text>tRNA(Asx) + L-aspartate + ATP = L-aspartyl-tRNA(Asx) + AMP + diphosphate</text>
        <dbReference type="Rhea" id="RHEA:18349"/>
        <dbReference type="Rhea" id="RHEA-COMP:9710"/>
        <dbReference type="Rhea" id="RHEA-COMP:9711"/>
        <dbReference type="ChEBI" id="CHEBI:29991"/>
        <dbReference type="ChEBI" id="CHEBI:30616"/>
        <dbReference type="ChEBI" id="CHEBI:33019"/>
        <dbReference type="ChEBI" id="CHEBI:78442"/>
        <dbReference type="ChEBI" id="CHEBI:78516"/>
        <dbReference type="ChEBI" id="CHEBI:456215"/>
        <dbReference type="EC" id="6.1.1.23"/>
    </reaction>
</comment>
<dbReference type="GO" id="GO:0004815">
    <property type="term" value="F:aspartate-tRNA ligase activity"/>
    <property type="evidence" value="ECO:0007669"/>
    <property type="project" value="UniProtKB-UniRule"/>
</dbReference>
<dbReference type="SUPFAM" id="SSF55261">
    <property type="entry name" value="GAD domain-like"/>
    <property type="match status" value="1"/>
</dbReference>
<feature type="binding site" evidence="7">
    <location>
        <position position="229"/>
    </location>
    <ligand>
        <name>L-aspartate</name>
        <dbReference type="ChEBI" id="CHEBI:29991"/>
    </ligand>
</feature>
<keyword evidence="7" id="KW-0963">Cytoplasm</keyword>
<comment type="caution">
    <text evidence="9">The sequence shown here is derived from an EMBL/GenBank/DDBJ whole genome shotgun (WGS) entry which is preliminary data.</text>
</comment>
<dbReference type="InterPro" id="IPR012340">
    <property type="entry name" value="NA-bd_OB-fold"/>
</dbReference>